<dbReference type="Proteomes" id="UP000310200">
    <property type="component" value="Unassembled WGS sequence"/>
</dbReference>
<dbReference type="EMBL" id="QBLH01003559">
    <property type="protein sequence ID" value="TGZ37381.1"/>
    <property type="molecule type" value="Genomic_DNA"/>
</dbReference>
<comment type="caution">
    <text evidence="2">The sequence shown here is derived from an EMBL/GenBank/DDBJ whole genome shotgun (WGS) entry which is preliminary data.</text>
</comment>
<feature type="region of interest" description="Disordered" evidence="1">
    <location>
        <begin position="97"/>
        <end position="124"/>
    </location>
</feature>
<evidence type="ECO:0000256" key="1">
    <source>
        <dbReference type="SAM" id="MobiDB-lite"/>
    </source>
</evidence>
<feature type="region of interest" description="Disordered" evidence="1">
    <location>
        <begin position="13"/>
        <end position="60"/>
    </location>
</feature>
<accession>A0A4S2JMG2</accession>
<protein>
    <submittedName>
        <fullName evidence="2">Uncharacterized protein</fullName>
    </submittedName>
</protein>
<dbReference type="AlphaFoldDB" id="A0A4S2JMG2"/>
<name>A0A4S2JMG2_9HYME</name>
<gene>
    <name evidence="2" type="ORF">DBV15_08063</name>
</gene>
<evidence type="ECO:0000313" key="2">
    <source>
        <dbReference type="EMBL" id="TGZ37381.1"/>
    </source>
</evidence>
<keyword evidence="3" id="KW-1185">Reference proteome</keyword>
<sequence>MCIRDRCRIKRGEERKGTLRSAIGSDQRSSRARGASSPRSRGADERRGDGGIAVPSASSRAEHNSWTAGWKVGLHAARRPYHRNLNGDISIRTRRRGVVRGSVRHKRATAPHPACPSLRQQGTTTRTPAMRVAVIMKGVFCVGRRVFIDSGVSHCADFARATQSFTCLSRAGPGVRAL</sequence>
<proteinExistence type="predicted"/>
<evidence type="ECO:0000313" key="3">
    <source>
        <dbReference type="Proteomes" id="UP000310200"/>
    </source>
</evidence>
<feature type="compositionally biased region" description="Basic residues" evidence="1">
    <location>
        <begin position="97"/>
        <end position="109"/>
    </location>
</feature>
<reference evidence="2 3" key="1">
    <citation type="journal article" date="2019" name="Philos. Trans. R. Soc. Lond., B, Biol. Sci.">
        <title>Ant behaviour and brain gene expression of defending hosts depend on the ecological success of the intruding social parasite.</title>
        <authorList>
            <person name="Kaur R."/>
            <person name="Stoldt M."/>
            <person name="Jongepier E."/>
            <person name="Feldmeyer B."/>
            <person name="Menzel F."/>
            <person name="Bornberg-Bauer E."/>
            <person name="Foitzik S."/>
        </authorList>
    </citation>
    <scope>NUCLEOTIDE SEQUENCE [LARGE SCALE GENOMIC DNA]</scope>
    <source>
        <tissue evidence="2">Whole body</tissue>
    </source>
</reference>
<organism evidence="2 3">
    <name type="scientific">Temnothorax longispinosus</name>
    <dbReference type="NCBI Taxonomy" id="300112"/>
    <lineage>
        <taxon>Eukaryota</taxon>
        <taxon>Metazoa</taxon>
        <taxon>Ecdysozoa</taxon>
        <taxon>Arthropoda</taxon>
        <taxon>Hexapoda</taxon>
        <taxon>Insecta</taxon>
        <taxon>Pterygota</taxon>
        <taxon>Neoptera</taxon>
        <taxon>Endopterygota</taxon>
        <taxon>Hymenoptera</taxon>
        <taxon>Apocrita</taxon>
        <taxon>Aculeata</taxon>
        <taxon>Formicoidea</taxon>
        <taxon>Formicidae</taxon>
        <taxon>Myrmicinae</taxon>
        <taxon>Temnothorax</taxon>
    </lineage>
</organism>